<keyword evidence="4" id="KW-1185">Reference proteome</keyword>
<dbReference type="InterPro" id="IPR008258">
    <property type="entry name" value="Transglycosylase_SLT_dom_1"/>
</dbReference>
<dbReference type="CDD" id="cd16896">
    <property type="entry name" value="LT_Slt70-like"/>
    <property type="match status" value="1"/>
</dbReference>
<dbReference type="GO" id="GO:0008933">
    <property type="term" value="F:peptidoglycan lytic transglycosylase activity"/>
    <property type="evidence" value="ECO:0007669"/>
    <property type="project" value="InterPro"/>
</dbReference>
<dbReference type="RefSeq" id="WP_014255769.1">
    <property type="nucleotide sequence ID" value="NC_016627.1"/>
</dbReference>
<evidence type="ECO:0000256" key="1">
    <source>
        <dbReference type="ARBA" id="ARBA00007734"/>
    </source>
</evidence>
<dbReference type="Pfam" id="PF01464">
    <property type="entry name" value="SLT"/>
    <property type="match status" value="1"/>
</dbReference>
<dbReference type="PROSITE" id="PS00922">
    <property type="entry name" value="TRANSGLYCOSYLASE"/>
    <property type="match status" value="1"/>
</dbReference>
<gene>
    <name evidence="3" type="ordered locus">Clocl_2643</name>
</gene>
<comment type="similarity">
    <text evidence="1">Belongs to the transglycosylase Slt family.</text>
</comment>
<dbReference type="GO" id="GO:0016020">
    <property type="term" value="C:membrane"/>
    <property type="evidence" value="ECO:0007669"/>
    <property type="project" value="InterPro"/>
</dbReference>
<proteinExistence type="inferred from homology"/>
<dbReference type="EMBL" id="CP003065">
    <property type="protein sequence ID" value="AEV69209.1"/>
    <property type="molecule type" value="Genomic_DNA"/>
</dbReference>
<dbReference type="KEGG" id="ccl:Clocl_2643"/>
<dbReference type="PANTHER" id="PTHR37423:SF2">
    <property type="entry name" value="MEMBRANE-BOUND LYTIC MUREIN TRANSGLYCOSYLASE C"/>
    <property type="match status" value="1"/>
</dbReference>
<name>G8M1J4_ACECE</name>
<sequence length="192" mass="22179" precursor="true">MLRIRSLKNVIVVIIAFAAILFLLDSIGKSMFPLRYKNLVIKYARENDLDPLLVFSVIKAESNFNPNATSHKNARGLMQIIDDTGIWAAEKMGIEGFKVESLYDPEINIKIGCWYLRNLRNEIYKCSGEINNDLVLAAYNGGIGNVQKWLKDKQYSSSGKSLERIPFKETENYVKKVNNYRKIYEKLYRKEI</sequence>
<accession>G8M1J4</accession>
<dbReference type="OrthoDB" id="9815002at2"/>
<dbReference type="InterPro" id="IPR000189">
    <property type="entry name" value="Transglyc_AS"/>
</dbReference>
<dbReference type="GO" id="GO:0000270">
    <property type="term" value="P:peptidoglycan metabolic process"/>
    <property type="evidence" value="ECO:0007669"/>
    <property type="project" value="InterPro"/>
</dbReference>
<organism evidence="3 4">
    <name type="scientific">Acetivibrio clariflavus (strain DSM 19732 / NBRC 101661 / EBR45)</name>
    <name type="common">Clostridium clariflavum</name>
    <dbReference type="NCBI Taxonomy" id="720554"/>
    <lineage>
        <taxon>Bacteria</taxon>
        <taxon>Bacillati</taxon>
        <taxon>Bacillota</taxon>
        <taxon>Clostridia</taxon>
        <taxon>Eubacteriales</taxon>
        <taxon>Oscillospiraceae</taxon>
        <taxon>Acetivibrio</taxon>
    </lineage>
</organism>
<dbReference type="AlphaFoldDB" id="G8M1J4"/>
<dbReference type="STRING" id="720554.Clocl_2643"/>
<evidence type="ECO:0000259" key="2">
    <source>
        <dbReference type="Pfam" id="PF01464"/>
    </source>
</evidence>
<reference evidence="3 4" key="2">
    <citation type="journal article" date="2012" name="Stand. Genomic Sci.">
        <title>Complete Genome Sequence of Clostridium clariflavum DSM 19732.</title>
        <authorList>
            <person name="Izquierdo J.A."/>
            <person name="Goodwin L."/>
            <person name="Davenport K.W."/>
            <person name="Teshima H."/>
            <person name="Bruce D."/>
            <person name="Detter C."/>
            <person name="Tapia R."/>
            <person name="Han S."/>
            <person name="Land M."/>
            <person name="Hauser L."/>
            <person name="Jeffries C.D."/>
            <person name="Han J."/>
            <person name="Pitluck S."/>
            <person name="Nolan M."/>
            <person name="Chen A."/>
            <person name="Huntemann M."/>
            <person name="Mavromatis K."/>
            <person name="Mikhailova N."/>
            <person name="Liolios K."/>
            <person name="Woyke T."/>
            <person name="Lynd L.R."/>
        </authorList>
    </citation>
    <scope>NUCLEOTIDE SEQUENCE [LARGE SCALE GENOMIC DNA]</scope>
    <source>
        <strain evidence="4">DSM 19732 / NBRC 101661 / EBR45</strain>
    </source>
</reference>
<dbReference type="SUPFAM" id="SSF53955">
    <property type="entry name" value="Lysozyme-like"/>
    <property type="match status" value="1"/>
</dbReference>
<dbReference type="HOGENOM" id="CLU_065765_7_0_9"/>
<evidence type="ECO:0000313" key="4">
    <source>
        <dbReference type="Proteomes" id="UP000005435"/>
    </source>
</evidence>
<dbReference type="PANTHER" id="PTHR37423">
    <property type="entry name" value="SOLUBLE LYTIC MUREIN TRANSGLYCOSYLASE-RELATED"/>
    <property type="match status" value="1"/>
</dbReference>
<feature type="domain" description="Transglycosylase SLT" evidence="2">
    <location>
        <begin position="39"/>
        <end position="154"/>
    </location>
</feature>
<dbReference type="InterPro" id="IPR023346">
    <property type="entry name" value="Lysozyme-like_dom_sf"/>
</dbReference>
<dbReference type="eggNOG" id="COG0741">
    <property type="taxonomic scope" value="Bacteria"/>
</dbReference>
<protein>
    <submittedName>
        <fullName evidence="3">Soluble lytic murein transglycosylase-like protein</fullName>
    </submittedName>
</protein>
<dbReference type="Proteomes" id="UP000005435">
    <property type="component" value="Chromosome"/>
</dbReference>
<evidence type="ECO:0000313" key="3">
    <source>
        <dbReference type="EMBL" id="AEV69209.1"/>
    </source>
</evidence>
<dbReference type="Gene3D" id="1.10.530.10">
    <property type="match status" value="1"/>
</dbReference>
<reference evidence="4" key="1">
    <citation type="submission" date="2011-12" db="EMBL/GenBank/DDBJ databases">
        <title>Complete sequence of Clostridium clariflavum DSM 19732.</title>
        <authorList>
            <consortium name="US DOE Joint Genome Institute"/>
            <person name="Lucas S."/>
            <person name="Han J."/>
            <person name="Lapidus A."/>
            <person name="Cheng J.-F."/>
            <person name="Goodwin L."/>
            <person name="Pitluck S."/>
            <person name="Peters L."/>
            <person name="Teshima H."/>
            <person name="Detter J.C."/>
            <person name="Han C."/>
            <person name="Tapia R."/>
            <person name="Land M."/>
            <person name="Hauser L."/>
            <person name="Kyrpides N."/>
            <person name="Ivanova N."/>
            <person name="Pagani I."/>
            <person name="Kitzmiller T."/>
            <person name="Lynd L."/>
            <person name="Izquierdo J."/>
            <person name="Woyke T."/>
        </authorList>
    </citation>
    <scope>NUCLEOTIDE SEQUENCE [LARGE SCALE GENOMIC DNA]</scope>
    <source>
        <strain evidence="4">DSM 19732 / NBRC 101661 / EBR45</strain>
    </source>
</reference>